<accession>A0A199NRT4</accession>
<reference evidence="2" key="1">
    <citation type="submission" date="2016-06" db="EMBL/GenBank/DDBJ databases">
        <title>Identification of putative biosynthetic pathways for the production of bioactive secondary metabolites by the marine actinomycete Kocuria kristinae RUTW2-3.</title>
        <authorList>
            <person name="Waterworth S.C."/>
            <person name="Walmsley T.A."/>
            <person name="Matongo T."/>
            <person name="Davies-Coleman M.T."/>
            <person name="Dorrington R.A."/>
        </authorList>
    </citation>
    <scope>NUCLEOTIDE SEQUENCE [LARGE SCALE GENOMIC DNA]</scope>
    <source>
        <strain evidence="2">RUTW2-3</strain>
    </source>
</reference>
<keyword evidence="1" id="KW-1133">Transmembrane helix</keyword>
<evidence type="ECO:0000256" key="1">
    <source>
        <dbReference type="SAM" id="Phobius"/>
    </source>
</evidence>
<protein>
    <submittedName>
        <fullName evidence="2">Uncharacterized protein</fullName>
    </submittedName>
</protein>
<evidence type="ECO:0000313" key="3">
    <source>
        <dbReference type="Proteomes" id="UP000053171"/>
    </source>
</evidence>
<name>A0A199NRT4_9MICC</name>
<dbReference type="EMBL" id="LJBJ02000020">
    <property type="protein sequence ID" value="OAX51406.1"/>
    <property type="molecule type" value="Genomic_DNA"/>
</dbReference>
<sequence>MSETFFGFDEDDEFGAPARRHRSPWRWITAAIVLVALVGCGLLCLAGVRTVEDARQNQEWVGRSWVIQGQYATMTQDLQTTSHNAVYTGTLPSSIDQHYDKYYGGIADPKKVQAGGQIQFRGTQTGAQREDFPEIVDALLVNDDGTLTVERTTPAGEMSPITEDGIRAQQRHGWLLVGGGALVLALGAAGTVYGVRRMRRDED</sequence>
<organism evidence="2 3">
    <name type="scientific">Rothia kristinae</name>
    <dbReference type="NCBI Taxonomy" id="37923"/>
    <lineage>
        <taxon>Bacteria</taxon>
        <taxon>Bacillati</taxon>
        <taxon>Actinomycetota</taxon>
        <taxon>Actinomycetes</taxon>
        <taxon>Micrococcales</taxon>
        <taxon>Micrococcaceae</taxon>
        <taxon>Rothia</taxon>
    </lineage>
</organism>
<evidence type="ECO:0000313" key="2">
    <source>
        <dbReference type="EMBL" id="OAX51406.1"/>
    </source>
</evidence>
<proteinExistence type="predicted"/>
<keyword evidence="1" id="KW-0472">Membrane</keyword>
<gene>
    <name evidence="2" type="ORF">AN277_0208965</name>
</gene>
<feature type="transmembrane region" description="Helical" evidence="1">
    <location>
        <begin position="27"/>
        <end position="48"/>
    </location>
</feature>
<dbReference type="RefSeq" id="WP_058731530.1">
    <property type="nucleotide sequence ID" value="NZ_JADPWM010000027.1"/>
</dbReference>
<keyword evidence="3" id="KW-1185">Reference proteome</keyword>
<dbReference type="AlphaFoldDB" id="A0A199NRT4"/>
<dbReference type="STRING" id="37923.BK826_09120"/>
<dbReference type="Proteomes" id="UP000053171">
    <property type="component" value="Unassembled WGS sequence"/>
</dbReference>
<feature type="transmembrane region" description="Helical" evidence="1">
    <location>
        <begin position="174"/>
        <end position="195"/>
    </location>
</feature>
<keyword evidence="1" id="KW-0812">Transmembrane</keyword>
<comment type="caution">
    <text evidence="2">The sequence shown here is derived from an EMBL/GenBank/DDBJ whole genome shotgun (WGS) entry which is preliminary data.</text>
</comment>